<dbReference type="OrthoDB" id="20273at2759"/>
<evidence type="ECO:0000256" key="7">
    <source>
        <dbReference type="ARBA" id="ARBA00022824"/>
    </source>
</evidence>
<dbReference type="GO" id="GO:0006488">
    <property type="term" value="P:dolichol-linked oligosaccharide biosynthetic process"/>
    <property type="evidence" value="ECO:0007669"/>
    <property type="project" value="InterPro"/>
</dbReference>
<dbReference type="GO" id="GO:0005783">
    <property type="term" value="C:endoplasmic reticulum"/>
    <property type="evidence" value="ECO:0007669"/>
    <property type="project" value="UniProtKB-SubCell"/>
</dbReference>
<evidence type="ECO:0000256" key="4">
    <source>
        <dbReference type="ARBA" id="ARBA00017468"/>
    </source>
</evidence>
<dbReference type="InterPro" id="IPR007235">
    <property type="entry name" value="Glyco_trans_28_C"/>
</dbReference>
<name>A0A3M7PLH1_BRAPC</name>
<proteinExistence type="inferred from homology"/>
<dbReference type="STRING" id="10195.A0A3M7PLH1"/>
<keyword evidence="7" id="KW-0256">Endoplasmic reticulum</keyword>
<keyword evidence="10" id="KW-1185">Reference proteome</keyword>
<evidence type="ECO:0000256" key="3">
    <source>
        <dbReference type="ARBA" id="ARBA00012614"/>
    </source>
</evidence>
<comment type="subcellular location">
    <subcellularLocation>
        <location evidence="1">Endoplasmic reticulum</location>
    </subcellularLocation>
</comment>
<evidence type="ECO:0000256" key="5">
    <source>
        <dbReference type="ARBA" id="ARBA00022676"/>
    </source>
</evidence>
<evidence type="ECO:0000259" key="8">
    <source>
        <dbReference type="Pfam" id="PF04101"/>
    </source>
</evidence>
<dbReference type="EMBL" id="REGN01010161">
    <property type="protein sequence ID" value="RMZ99560.1"/>
    <property type="molecule type" value="Genomic_DNA"/>
</dbReference>
<comment type="similarity">
    <text evidence="2">Belongs to the glycosyltransferase 28 family.</text>
</comment>
<dbReference type="PANTHER" id="PTHR12867">
    <property type="entry name" value="GLYCOSYL TRANSFERASE-RELATED"/>
    <property type="match status" value="1"/>
</dbReference>
<reference evidence="9 10" key="1">
    <citation type="journal article" date="2018" name="Sci. Rep.">
        <title>Genomic signatures of local adaptation to the degree of environmental predictability in rotifers.</title>
        <authorList>
            <person name="Franch-Gras L."/>
            <person name="Hahn C."/>
            <person name="Garcia-Roger E.M."/>
            <person name="Carmona M.J."/>
            <person name="Serra M."/>
            <person name="Gomez A."/>
        </authorList>
    </citation>
    <scope>NUCLEOTIDE SEQUENCE [LARGE SCALE GENOMIC DNA]</scope>
    <source>
        <strain evidence="9">HYR1</strain>
    </source>
</reference>
<protein>
    <recommendedName>
        <fullName evidence="4">UDP-N-acetylglucosamine transferase subunit ALG13</fullName>
        <ecNumber evidence="3">2.4.1.141</ecNumber>
    </recommendedName>
</protein>
<sequence length="178" mass="20337">MKIVFVTVGTTKFEHLIETILSDNILDILKEQNFNKIILQIGNGNHQDQNLQNISREKNAAVTFKKKNLEIEAYRYKNTLKDDLNKADLVISHAGSGSIIESLEANKKLVVVCNQDLMDNHQFELAEKMAKLDYLLYTTCSSLHSTLGLLKNPHLKFKRYQPGNPRLFGNHLNKICLQ</sequence>
<evidence type="ECO:0000313" key="10">
    <source>
        <dbReference type="Proteomes" id="UP000276133"/>
    </source>
</evidence>
<dbReference type="Pfam" id="PF04101">
    <property type="entry name" value="Glyco_tran_28_C"/>
    <property type="match status" value="1"/>
</dbReference>
<dbReference type="GO" id="GO:0004577">
    <property type="term" value="F:N-acetylglucosaminyldiphosphodolichol N-acetylglucosaminyltransferase activity"/>
    <property type="evidence" value="ECO:0007669"/>
    <property type="project" value="UniProtKB-EC"/>
</dbReference>
<evidence type="ECO:0000256" key="6">
    <source>
        <dbReference type="ARBA" id="ARBA00022679"/>
    </source>
</evidence>
<keyword evidence="6 9" id="KW-0808">Transferase</keyword>
<dbReference type="InterPro" id="IPR039042">
    <property type="entry name" value="Alg13-like"/>
</dbReference>
<dbReference type="SUPFAM" id="SSF53756">
    <property type="entry name" value="UDP-Glycosyltransferase/glycogen phosphorylase"/>
    <property type="match status" value="1"/>
</dbReference>
<accession>A0A3M7PLH1</accession>
<comment type="caution">
    <text evidence="9">The sequence shown here is derived from an EMBL/GenBank/DDBJ whole genome shotgun (WGS) entry which is preliminary data.</text>
</comment>
<dbReference type="PANTHER" id="PTHR12867:SF6">
    <property type="entry name" value="N-ACETYLGLUCOSAMINYLDIPHOSPHODOLICHOL N-ACETYLGLUCOSAMINYLTRANSFERASE"/>
    <property type="match status" value="1"/>
</dbReference>
<dbReference type="Proteomes" id="UP000276133">
    <property type="component" value="Unassembled WGS sequence"/>
</dbReference>
<organism evidence="9 10">
    <name type="scientific">Brachionus plicatilis</name>
    <name type="common">Marine rotifer</name>
    <name type="synonym">Brachionus muelleri</name>
    <dbReference type="NCBI Taxonomy" id="10195"/>
    <lineage>
        <taxon>Eukaryota</taxon>
        <taxon>Metazoa</taxon>
        <taxon>Spiralia</taxon>
        <taxon>Gnathifera</taxon>
        <taxon>Rotifera</taxon>
        <taxon>Eurotatoria</taxon>
        <taxon>Monogononta</taxon>
        <taxon>Pseudotrocha</taxon>
        <taxon>Ploima</taxon>
        <taxon>Brachionidae</taxon>
        <taxon>Brachionus</taxon>
    </lineage>
</organism>
<dbReference type="EC" id="2.4.1.141" evidence="3"/>
<evidence type="ECO:0000313" key="9">
    <source>
        <dbReference type="EMBL" id="RMZ99560.1"/>
    </source>
</evidence>
<gene>
    <name evidence="9" type="ORF">BpHYR1_003639</name>
</gene>
<evidence type="ECO:0000256" key="2">
    <source>
        <dbReference type="ARBA" id="ARBA00006962"/>
    </source>
</evidence>
<keyword evidence="5" id="KW-0328">Glycosyltransferase</keyword>
<feature type="domain" description="Glycosyl transferase family 28 C-terminal" evidence="8">
    <location>
        <begin position="3"/>
        <end position="155"/>
    </location>
</feature>
<dbReference type="AlphaFoldDB" id="A0A3M7PLH1"/>
<evidence type="ECO:0000256" key="1">
    <source>
        <dbReference type="ARBA" id="ARBA00004240"/>
    </source>
</evidence>
<dbReference type="Gene3D" id="3.40.50.2000">
    <property type="entry name" value="Glycogen Phosphorylase B"/>
    <property type="match status" value="1"/>
</dbReference>